<reference evidence="20 21" key="1">
    <citation type="journal article" date="2013" name="Proc. Natl. Acad. Sci. U.S.A.">
        <title>The king cobra genome reveals dynamic gene evolution and adaptation in the snake venom system.</title>
        <authorList>
            <person name="Vonk F.J."/>
            <person name="Casewell N.R."/>
            <person name="Henkel C.V."/>
            <person name="Heimberg A.M."/>
            <person name="Jansen H.J."/>
            <person name="McCleary R.J."/>
            <person name="Kerkkamp H.M."/>
            <person name="Vos R.A."/>
            <person name="Guerreiro I."/>
            <person name="Calvete J.J."/>
            <person name="Wuster W."/>
            <person name="Woods A.E."/>
            <person name="Logan J.M."/>
            <person name="Harrison R.A."/>
            <person name="Castoe T.A."/>
            <person name="de Koning A.P."/>
            <person name="Pollock D.D."/>
            <person name="Yandell M."/>
            <person name="Calderon D."/>
            <person name="Renjifo C."/>
            <person name="Currier R.B."/>
            <person name="Salgado D."/>
            <person name="Pla D."/>
            <person name="Sanz L."/>
            <person name="Hyder A.S."/>
            <person name="Ribeiro J.M."/>
            <person name="Arntzen J.W."/>
            <person name="van den Thillart G.E."/>
            <person name="Boetzer M."/>
            <person name="Pirovano W."/>
            <person name="Dirks R.P."/>
            <person name="Spaink H.P."/>
            <person name="Duboule D."/>
            <person name="McGlinn E."/>
            <person name="Kini R.M."/>
            <person name="Richardson M.K."/>
        </authorList>
    </citation>
    <scope>NUCLEOTIDE SEQUENCE</scope>
    <source>
        <tissue evidence="20">Blood</tissue>
    </source>
</reference>
<dbReference type="InterPro" id="IPR048290">
    <property type="entry name" value="ZP_chr"/>
</dbReference>
<evidence type="ECO:0000256" key="9">
    <source>
        <dbReference type="ARBA" id="ARBA00023136"/>
    </source>
</evidence>
<evidence type="ECO:0000256" key="5">
    <source>
        <dbReference type="ARBA" id="ARBA00022685"/>
    </source>
</evidence>
<dbReference type="Proteomes" id="UP000018936">
    <property type="component" value="Unassembled WGS sequence"/>
</dbReference>
<keyword evidence="8 16" id="KW-1133">Transmembrane helix</keyword>
<evidence type="ECO:0000313" key="20">
    <source>
        <dbReference type="EMBL" id="ETE57079.1"/>
    </source>
</evidence>
<dbReference type="SMART" id="SM00241">
    <property type="entry name" value="ZP"/>
    <property type="match status" value="1"/>
</dbReference>
<evidence type="ECO:0000256" key="8">
    <source>
        <dbReference type="ARBA" id="ARBA00022989"/>
    </source>
</evidence>
<keyword evidence="21" id="KW-1185">Reference proteome</keyword>
<keyword evidence="11" id="KW-0325">Glycoprotein</keyword>
<evidence type="ECO:0000256" key="15">
    <source>
        <dbReference type="SAM" id="MobiDB-lite"/>
    </source>
</evidence>
<dbReference type="Pfam" id="PF22821">
    <property type="entry name" value="ZP1_ZP4_Ig-like"/>
    <property type="match status" value="1"/>
</dbReference>
<keyword evidence="4" id="KW-0272">Extracellular matrix</keyword>
<dbReference type="InterPro" id="IPR000519">
    <property type="entry name" value="P_trefoil_dom"/>
</dbReference>
<dbReference type="AlphaFoldDB" id="V8N484"/>
<keyword evidence="6 16" id="KW-0812">Transmembrane</keyword>
<dbReference type="InterPro" id="IPR054554">
    <property type="entry name" value="ZP1/4_Ig-like"/>
</dbReference>
<dbReference type="OrthoDB" id="9907024at2759"/>
<evidence type="ECO:0000259" key="19">
    <source>
        <dbReference type="PROSITE" id="PS51448"/>
    </source>
</evidence>
<dbReference type="InterPro" id="IPR044913">
    <property type="entry name" value="P_trefoil_dom_sf"/>
</dbReference>
<dbReference type="InterPro" id="IPR055356">
    <property type="entry name" value="ZP-N"/>
</dbReference>
<keyword evidence="9 16" id="KW-0472">Membrane</keyword>
<evidence type="ECO:0000256" key="4">
    <source>
        <dbReference type="ARBA" id="ARBA00022530"/>
    </source>
</evidence>
<dbReference type="PANTHER" id="PTHR23343">
    <property type="entry name" value="ZONA PELLUCIDA SPERM-BINDING PROTEIN"/>
    <property type="match status" value="1"/>
</dbReference>
<feature type="signal peptide" evidence="17">
    <location>
        <begin position="1"/>
        <end position="22"/>
    </location>
</feature>
<dbReference type="PANTHER" id="PTHR23343:SF41">
    <property type="entry name" value="ZONA PELLUCIDA SPERM-BINDING PROTEIN 1"/>
    <property type="match status" value="1"/>
</dbReference>
<dbReference type="Gene3D" id="2.60.40.4100">
    <property type="entry name" value="Zona pellucida, ZP-C domain"/>
    <property type="match status" value="2"/>
</dbReference>
<evidence type="ECO:0000256" key="7">
    <source>
        <dbReference type="ARBA" id="ARBA00022729"/>
    </source>
</evidence>
<dbReference type="Gene3D" id="2.60.40.3210">
    <property type="entry name" value="Zona pellucida, ZP-N domain"/>
    <property type="match status" value="1"/>
</dbReference>
<evidence type="ECO:0000256" key="12">
    <source>
        <dbReference type="ARBA" id="ARBA00023279"/>
    </source>
</evidence>
<evidence type="ECO:0000256" key="3">
    <source>
        <dbReference type="ARBA" id="ARBA00022525"/>
    </source>
</evidence>
<sequence>MGWGCSGSLHLVILVILGLCHGQADFWKAGTEAIQYLYQCGDHGLQLLVYPSPSQAVRFKVVDEFGKVFEVSNCPFCHHLITSHNRTVAFSAGYDGCGVIKKDGIHHLKVHLEELTRNGRVVAVHDINMICPKPQEHVTTPENNMHRVNQPQPALVHTGGSQLGLVHHGQSRPGLLLPHQPSRVHPGQSQTGQLLPLLPGQVHPFHPGLMHPGESQLAIVCTQESQPGHVHPGQLRPAQPSRMPPEESQLGMMHPHQHSLVCSGESQPGLVYPIKPGQMDPLQPGLLQPGVSQHGLMRPIQPGQVHSGESQPSHLHPIQPGQVHPGESQPGLLRPIQPGQVRPGESKLSLVHPIQPGQVRPGESQPSLMHPIQPGQVRPGESQPGLMRPGESQHSLVHPIHPGQVHPGESQPGLVRPIQPGQVRPGESHPGLMRPIQPGQVRPGESQPTLVHPIQPGQVRPGESQPGLVHPIQPGQVRPGESQPGQVRPGESQPGLVHPIQPGQVRPGESQPGVVHPIQPGQVHPGESQIGLMRPIQPGQVRPGESQPGLMPPIQPGRVRPGESQPGLVHPLQPGQVHPGESQPGQVHPGESQPGVMRPLQPGQVHPLQPGLAHPVVSQPGLVRPGQFQPGLVYPGESQPGQLPPLHVRPGEPFPALVHPMVIQSSVGRPLTQQQCQVFSGRIPCADVQGPTACHQTGCCYDARDQVTPCYYGNTVTVQCLRDGYFILVISRDMLDYPIILESVRLSYAQADCSPIRKTESFLVFRFPLTQCGTTVQVTGDKLIYENQLVSGLDILKGPDGSITRDSTLMLHARCIYNATDFLPLQVEVFSPPSPAPIFQVGPLRLELRIATDSSYTSYYSQYPIVKILRDPVYVEIRILQRDDPSLVLVLHECWATPKLHFPNHYQRFIIYTFTFVDSAPQMVLDGLVYLFCSVSVCHPSDHDSCRVACQMPVASRGHRFLKEENETESLDLVSTYGAVIFQESIHEKQVEWKNDVISSEDLTLVLLVVLPIIGISLFIAVLVLWKKRSRMTKF</sequence>
<comment type="caution">
    <text evidence="20">The sequence shown here is derived from an EMBL/GenBank/DDBJ whole genome shotgun (WGS) entry which is preliminary data.</text>
</comment>
<feature type="region of interest" description="Disordered" evidence="15">
    <location>
        <begin position="298"/>
        <end position="610"/>
    </location>
</feature>
<dbReference type="GO" id="GO:0035805">
    <property type="term" value="C:egg coat"/>
    <property type="evidence" value="ECO:0007669"/>
    <property type="project" value="UniProtKB-SubCell"/>
</dbReference>
<gene>
    <name evidence="20" type="primary">ZP1</name>
    <name evidence="20" type="ORF">L345_17209</name>
</gene>
<protein>
    <submittedName>
        <fullName evidence="20">Zona pellucida sperm-binding protein 1</fullName>
    </submittedName>
</protein>
<comment type="caution">
    <text evidence="14">Lacks conserved residue(s) required for the propagation of feature annotation.</text>
</comment>
<keyword evidence="12" id="KW-0278">Fertilization</keyword>
<dbReference type="GO" id="GO:0007339">
    <property type="term" value="P:binding of sperm to zona pellucida"/>
    <property type="evidence" value="ECO:0007669"/>
    <property type="project" value="TreeGrafter"/>
</dbReference>
<evidence type="ECO:0000256" key="1">
    <source>
        <dbReference type="ARBA" id="ARBA00004251"/>
    </source>
</evidence>
<dbReference type="InterPro" id="IPR001507">
    <property type="entry name" value="ZP_dom"/>
</dbReference>
<dbReference type="GO" id="GO:0032190">
    <property type="term" value="F:acrosin binding"/>
    <property type="evidence" value="ECO:0007669"/>
    <property type="project" value="TreeGrafter"/>
</dbReference>
<evidence type="ECO:0000256" key="17">
    <source>
        <dbReference type="SAM" id="SignalP"/>
    </source>
</evidence>
<keyword evidence="7 17" id="KW-0732">Signal</keyword>
<dbReference type="InterPro" id="IPR051148">
    <property type="entry name" value="Zona_Pellucida_Domain_gp"/>
</dbReference>
<evidence type="ECO:0000256" key="13">
    <source>
        <dbReference type="ARBA" id="ARBA00024183"/>
    </source>
</evidence>
<dbReference type="GO" id="GO:0005886">
    <property type="term" value="C:plasma membrane"/>
    <property type="evidence" value="ECO:0007669"/>
    <property type="project" value="UniProtKB-SubCell"/>
</dbReference>
<feature type="non-terminal residue" evidence="20">
    <location>
        <position position="1"/>
    </location>
</feature>
<feature type="chain" id="PRO_5004771386" evidence="17">
    <location>
        <begin position="23"/>
        <end position="1035"/>
    </location>
</feature>
<keyword evidence="2" id="KW-1003">Cell membrane</keyword>
<accession>V8N484</accession>
<dbReference type="GO" id="GO:0060468">
    <property type="term" value="P:prevention of polyspermy"/>
    <property type="evidence" value="ECO:0007669"/>
    <property type="project" value="TreeGrafter"/>
</dbReference>
<keyword evidence="5" id="KW-0165">Cleavage on pair of basic residues</keyword>
<dbReference type="Pfam" id="PF00100">
    <property type="entry name" value="Zona_pellucida"/>
    <property type="match status" value="1"/>
</dbReference>
<evidence type="ECO:0000256" key="11">
    <source>
        <dbReference type="ARBA" id="ARBA00023180"/>
    </source>
</evidence>
<evidence type="ECO:0000256" key="2">
    <source>
        <dbReference type="ARBA" id="ARBA00022475"/>
    </source>
</evidence>
<feature type="region of interest" description="Disordered" evidence="15">
    <location>
        <begin position="226"/>
        <end position="251"/>
    </location>
</feature>
<keyword evidence="10" id="KW-1015">Disulfide bond</keyword>
<evidence type="ECO:0000313" key="21">
    <source>
        <dbReference type="Proteomes" id="UP000018936"/>
    </source>
</evidence>
<keyword evidence="3" id="KW-0964">Secreted</keyword>
<organism evidence="20 21">
    <name type="scientific">Ophiophagus hannah</name>
    <name type="common">King cobra</name>
    <name type="synonym">Naja hannah</name>
    <dbReference type="NCBI Taxonomy" id="8665"/>
    <lineage>
        <taxon>Eukaryota</taxon>
        <taxon>Metazoa</taxon>
        <taxon>Chordata</taxon>
        <taxon>Craniata</taxon>
        <taxon>Vertebrata</taxon>
        <taxon>Euteleostomi</taxon>
        <taxon>Lepidosauria</taxon>
        <taxon>Squamata</taxon>
        <taxon>Bifurcata</taxon>
        <taxon>Unidentata</taxon>
        <taxon>Episquamata</taxon>
        <taxon>Toxicofera</taxon>
        <taxon>Serpentes</taxon>
        <taxon>Colubroidea</taxon>
        <taxon>Elapidae</taxon>
        <taxon>Elapinae</taxon>
        <taxon>Ophiophagus</taxon>
    </lineage>
</organism>
<dbReference type="EMBL" id="AZIM01009984">
    <property type="protein sequence ID" value="ETE57079.1"/>
    <property type="molecule type" value="Genomic_DNA"/>
</dbReference>
<name>V8N484_OPHHA</name>
<feature type="domain" description="P-type" evidence="19">
    <location>
        <begin position="674"/>
        <end position="714"/>
    </location>
</feature>
<dbReference type="InterPro" id="IPR055355">
    <property type="entry name" value="ZP-C"/>
</dbReference>
<dbReference type="PRINTS" id="PR00023">
    <property type="entry name" value="ZPELLUCIDA"/>
</dbReference>
<dbReference type="SMART" id="SM00018">
    <property type="entry name" value="PD"/>
    <property type="match status" value="1"/>
</dbReference>
<dbReference type="Pfam" id="PF23344">
    <property type="entry name" value="ZP-N"/>
    <property type="match status" value="1"/>
</dbReference>
<dbReference type="PROSITE" id="PS51034">
    <property type="entry name" value="ZP_2"/>
    <property type="match status" value="1"/>
</dbReference>
<evidence type="ECO:0000256" key="6">
    <source>
        <dbReference type="ARBA" id="ARBA00022692"/>
    </source>
</evidence>
<evidence type="ECO:0000256" key="10">
    <source>
        <dbReference type="ARBA" id="ARBA00023157"/>
    </source>
</evidence>
<feature type="transmembrane region" description="Helical" evidence="16">
    <location>
        <begin position="1003"/>
        <end position="1026"/>
    </location>
</feature>
<feature type="domain" description="ZP" evidence="18">
    <location>
        <begin position="719"/>
        <end position="971"/>
    </location>
</feature>
<dbReference type="GO" id="GO:0035804">
    <property type="term" value="F:structural constituent of egg coat"/>
    <property type="evidence" value="ECO:0007669"/>
    <property type="project" value="TreeGrafter"/>
</dbReference>
<evidence type="ECO:0000259" key="18">
    <source>
        <dbReference type="PROSITE" id="PS51034"/>
    </source>
</evidence>
<proteinExistence type="predicted"/>
<comment type="subcellular location">
    <subcellularLocation>
        <location evidence="1">Cell membrane</location>
        <topology evidence="1">Single-pass type I membrane protein</topology>
    </subcellularLocation>
    <subcellularLocation>
        <location evidence="13">Zona pellucida</location>
    </subcellularLocation>
</comment>
<dbReference type="InterPro" id="IPR042235">
    <property type="entry name" value="ZP-C_dom"/>
</dbReference>
<evidence type="ECO:0000256" key="14">
    <source>
        <dbReference type="PROSITE-ProRule" id="PRU00779"/>
    </source>
</evidence>
<dbReference type="PROSITE" id="PS51448">
    <property type="entry name" value="P_TREFOIL_2"/>
    <property type="match status" value="1"/>
</dbReference>
<dbReference type="SUPFAM" id="SSF57492">
    <property type="entry name" value="Trefoil"/>
    <property type="match status" value="1"/>
</dbReference>
<evidence type="ECO:0000256" key="16">
    <source>
        <dbReference type="SAM" id="Phobius"/>
    </source>
</evidence>